<keyword evidence="2" id="KW-1185">Reference proteome</keyword>
<dbReference type="Proteomes" id="UP000485058">
    <property type="component" value="Unassembled WGS sequence"/>
</dbReference>
<evidence type="ECO:0000313" key="2">
    <source>
        <dbReference type="Proteomes" id="UP000485058"/>
    </source>
</evidence>
<name>A0A6A0AF17_HAELA</name>
<comment type="caution">
    <text evidence="1">The sequence shown here is derived from an EMBL/GenBank/DDBJ whole genome shotgun (WGS) entry which is preliminary data.</text>
</comment>
<gene>
    <name evidence="1" type="ORF">HaLaN_29800</name>
</gene>
<sequence>MNRPGLDLETERQRAMLCRRQLPRLKAGHVAHTRAYPGKLVRCSAHSSYAKWAESSRSVTVRCKDGEVVVSRELLRLSSPQKLEIELTHKKDVTLGTILEIATGQRRWKHSSVPCSHLIPVDVSGNCWQTSSNHAGPDLCRALRSHKITCVTAEAQATLVSKLRDQLSLEPGSVGYIAKWLTVAEQYQLTELTDLVMTWKGASSDAVQEALNGSISQDSQVKQPAPSTSAETVNFDDFEFERALEVDSYIDWMEIEAATGDDNDWAQGHRRASCQTLACRVRDHHDMCRDAARYPCQAGHAGAHNMQPVAEVLSIGPTLEELTYAWIW</sequence>
<accession>A0A6A0AF17</accession>
<organism evidence="1 2">
    <name type="scientific">Haematococcus lacustris</name>
    <name type="common">Green alga</name>
    <name type="synonym">Haematococcus pluvialis</name>
    <dbReference type="NCBI Taxonomy" id="44745"/>
    <lineage>
        <taxon>Eukaryota</taxon>
        <taxon>Viridiplantae</taxon>
        <taxon>Chlorophyta</taxon>
        <taxon>core chlorophytes</taxon>
        <taxon>Chlorophyceae</taxon>
        <taxon>CS clade</taxon>
        <taxon>Chlamydomonadales</taxon>
        <taxon>Haematococcaceae</taxon>
        <taxon>Haematococcus</taxon>
    </lineage>
</organism>
<dbReference type="EMBL" id="BLLF01005203">
    <property type="protein sequence ID" value="GFH30871.1"/>
    <property type="molecule type" value="Genomic_DNA"/>
</dbReference>
<proteinExistence type="predicted"/>
<dbReference type="AlphaFoldDB" id="A0A6A0AF17"/>
<protein>
    <submittedName>
        <fullName evidence="1">Uncharacterized protein</fullName>
    </submittedName>
</protein>
<evidence type="ECO:0000313" key="1">
    <source>
        <dbReference type="EMBL" id="GFH30871.1"/>
    </source>
</evidence>
<reference evidence="1 2" key="1">
    <citation type="submission" date="2020-02" db="EMBL/GenBank/DDBJ databases">
        <title>Draft genome sequence of Haematococcus lacustris strain NIES-144.</title>
        <authorList>
            <person name="Morimoto D."/>
            <person name="Nakagawa S."/>
            <person name="Yoshida T."/>
            <person name="Sawayama S."/>
        </authorList>
    </citation>
    <scope>NUCLEOTIDE SEQUENCE [LARGE SCALE GENOMIC DNA]</scope>
    <source>
        <strain evidence="1 2">NIES-144</strain>
    </source>
</reference>